<gene>
    <name evidence="3" type="ORF">AB5J53_12295</name>
</gene>
<feature type="compositionally biased region" description="Low complexity" evidence="1">
    <location>
        <begin position="42"/>
        <end position="72"/>
    </location>
</feature>
<feature type="transmembrane region" description="Helical" evidence="2">
    <location>
        <begin position="135"/>
        <end position="159"/>
    </location>
</feature>
<organism evidence="3">
    <name type="scientific">Streptomyces sp. R41</name>
    <dbReference type="NCBI Taxonomy" id="3238632"/>
    <lineage>
        <taxon>Bacteria</taxon>
        <taxon>Bacillati</taxon>
        <taxon>Actinomycetota</taxon>
        <taxon>Actinomycetes</taxon>
        <taxon>Kitasatosporales</taxon>
        <taxon>Streptomycetaceae</taxon>
        <taxon>Streptomyces</taxon>
    </lineage>
</organism>
<evidence type="ECO:0000256" key="2">
    <source>
        <dbReference type="SAM" id="Phobius"/>
    </source>
</evidence>
<feature type="region of interest" description="Disordered" evidence="1">
    <location>
        <begin position="21"/>
        <end position="72"/>
    </location>
</feature>
<evidence type="ECO:0000256" key="1">
    <source>
        <dbReference type="SAM" id="MobiDB-lite"/>
    </source>
</evidence>
<evidence type="ECO:0008006" key="4">
    <source>
        <dbReference type="Google" id="ProtNLM"/>
    </source>
</evidence>
<dbReference type="EMBL" id="CP163443">
    <property type="protein sequence ID" value="XDQ52380.1"/>
    <property type="molecule type" value="Genomic_DNA"/>
</dbReference>
<evidence type="ECO:0000313" key="3">
    <source>
        <dbReference type="EMBL" id="XDQ52380.1"/>
    </source>
</evidence>
<reference evidence="3" key="1">
    <citation type="submission" date="2024-07" db="EMBL/GenBank/DDBJ databases">
        <authorList>
            <person name="Yu S.T."/>
        </authorList>
    </citation>
    <scope>NUCLEOTIDE SEQUENCE</scope>
    <source>
        <strain evidence="3">R41</strain>
    </source>
</reference>
<feature type="transmembrane region" description="Helical" evidence="2">
    <location>
        <begin position="165"/>
        <end position="182"/>
    </location>
</feature>
<dbReference type="AlphaFoldDB" id="A0AB39R953"/>
<keyword evidence="2" id="KW-0812">Transmembrane</keyword>
<keyword evidence="2" id="KW-1133">Transmembrane helix</keyword>
<name>A0AB39R953_9ACTN</name>
<dbReference type="RefSeq" id="WP_369245664.1">
    <property type="nucleotide sequence ID" value="NZ_CP163443.1"/>
</dbReference>
<feature type="region of interest" description="Disordered" evidence="1">
    <location>
        <begin position="200"/>
        <end position="220"/>
    </location>
</feature>
<accession>A0AB39R953</accession>
<proteinExistence type="predicted"/>
<sequence>MLPAAWKEWWREVLTAIRRTPWRTGGTDGAQGAAGPSGRGLPTGSASATPASAGTARPGSTDGSGSTASDTVDTTAADTAAHTAAGSGLWQTPVADLSYNQLVRDAMADAGRAQRMDDLDRHRTDDHVRMFTTKIVYCTGCILVLVAGLAGLLAVMGAFHMNNPWLMGTVTTVVLSPVVAVSRQLAKVISQAGADVPTLSNDRRAVVPAQRPEQSADDPS</sequence>
<keyword evidence="2" id="KW-0472">Membrane</keyword>
<protein>
    <recommendedName>
        <fullName evidence="4">DUF2335 domain-containing protein</fullName>
    </recommendedName>
</protein>